<feature type="transmembrane region" description="Helical" evidence="1">
    <location>
        <begin position="44"/>
        <end position="61"/>
    </location>
</feature>
<proteinExistence type="predicted"/>
<feature type="transmembrane region" description="Helical" evidence="1">
    <location>
        <begin position="106"/>
        <end position="126"/>
    </location>
</feature>
<dbReference type="RefSeq" id="WP_196986402.1">
    <property type="nucleotide sequence ID" value="NZ_JADWYS010000001.1"/>
</dbReference>
<comment type="caution">
    <text evidence="2">The sequence shown here is derived from an EMBL/GenBank/DDBJ whole genome shotgun (WGS) entry which is preliminary data.</text>
</comment>
<reference evidence="2" key="1">
    <citation type="submission" date="2020-11" db="EMBL/GenBank/DDBJ databases">
        <title>Bacterial whole genome sequence for Caenimonas sp. DR4.4.</title>
        <authorList>
            <person name="Le V."/>
            <person name="Ko S.-R."/>
            <person name="Ahn C.-Y."/>
            <person name="Oh H.-M."/>
        </authorList>
    </citation>
    <scope>NUCLEOTIDE SEQUENCE</scope>
    <source>
        <strain evidence="2">DR4.4</strain>
    </source>
</reference>
<protein>
    <submittedName>
        <fullName evidence="2">Uncharacterized protein</fullName>
    </submittedName>
</protein>
<feature type="transmembrane region" description="Helical" evidence="1">
    <location>
        <begin position="68"/>
        <end position="86"/>
    </location>
</feature>
<organism evidence="2 3">
    <name type="scientific">Caenimonas aquaedulcis</name>
    <dbReference type="NCBI Taxonomy" id="2793270"/>
    <lineage>
        <taxon>Bacteria</taxon>
        <taxon>Pseudomonadati</taxon>
        <taxon>Pseudomonadota</taxon>
        <taxon>Betaproteobacteria</taxon>
        <taxon>Burkholderiales</taxon>
        <taxon>Comamonadaceae</taxon>
        <taxon>Caenimonas</taxon>
    </lineage>
</organism>
<keyword evidence="1" id="KW-0472">Membrane</keyword>
<dbReference type="EMBL" id="JADWYS010000001">
    <property type="protein sequence ID" value="MBG9388548.1"/>
    <property type="molecule type" value="Genomic_DNA"/>
</dbReference>
<keyword evidence="1" id="KW-0812">Transmembrane</keyword>
<name>A0A931MH52_9BURK</name>
<dbReference type="Proteomes" id="UP000651050">
    <property type="component" value="Unassembled WGS sequence"/>
</dbReference>
<gene>
    <name evidence="2" type="ORF">I5803_11005</name>
</gene>
<evidence type="ECO:0000313" key="2">
    <source>
        <dbReference type="EMBL" id="MBG9388548.1"/>
    </source>
</evidence>
<keyword evidence="3" id="KW-1185">Reference proteome</keyword>
<evidence type="ECO:0000256" key="1">
    <source>
        <dbReference type="SAM" id="Phobius"/>
    </source>
</evidence>
<accession>A0A931MH52</accession>
<evidence type="ECO:0000313" key="3">
    <source>
        <dbReference type="Proteomes" id="UP000651050"/>
    </source>
</evidence>
<dbReference type="AlphaFoldDB" id="A0A931MH52"/>
<sequence length="171" mass="18337">MPLIFAFGSFAAMEVGQVLFHPVPAILEWMSRTAPELWGGTVSMAVWLGAAPLGISFLFLSMMRSLRVIRASLALLTLFALIAEPMSNHFFSIANGGDGLEFQTALFNGIGILVSAAVLAVPMTFIPRSILTLIRRERVNQLVMCQNNGHGTSVLCSGTRSAVSLDHAGSE</sequence>
<keyword evidence="1" id="KW-1133">Transmembrane helix</keyword>